<evidence type="ECO:0000313" key="1">
    <source>
        <dbReference type="EMBL" id="AGE95563.1"/>
    </source>
</evidence>
<dbReference type="AlphaFoldDB" id="M1K3U6"/>
<protein>
    <submittedName>
        <fullName evidence="1">Uncharacterized protein</fullName>
    </submittedName>
</protein>
<dbReference type="VEuPathDB" id="MicrosporidiaDB:AEWQ_020300"/>
<sequence length="340" mass="38981">MMFQGSRSLLLCLYAINTILMVFSVAVEKKSFLRSVRSTIEDRKSLIDQEVYIKLLVGIAEGNCIVTQQGSRLFRYLPVGVDSPSGLHLIGRQGAYRHISFSEIPRLDPNVRYFFIDANDILVLRMFLERGLHSFIYTGSFGFGFSRDGINQMLMISQECLGILDRVGYMETDVEDMEIKLRKGRPDELLINHPQGLFVMKSMFKYRNEFLEDLKTHFTDFMNSILPGMRVSSFCSTYVKSVIGYLERRGILVSTPPIKEYPELIHYLFPYRVVPDVPNLSDEELVVGGISLDGVLQNDYLKDLFNPEQVERIVKNGSRFIFTSHISADGRKRKYGVSFV</sequence>
<dbReference type="VEuPathDB" id="MicrosporidiaDB:ECU02_0370"/>
<dbReference type="VEuPathDB" id="MicrosporidiaDB:AEWD_020330"/>
<dbReference type="VEuPathDB" id="MicrosporidiaDB:AEWR_020310"/>
<name>M1K3U6_ENCCN</name>
<organism evidence="1">
    <name type="scientific">Encephalitozoon cuniculi</name>
    <name type="common">Microsporidian parasite</name>
    <dbReference type="NCBI Taxonomy" id="6035"/>
    <lineage>
        <taxon>Eukaryota</taxon>
        <taxon>Fungi</taxon>
        <taxon>Fungi incertae sedis</taxon>
        <taxon>Microsporidia</taxon>
        <taxon>Unikaryonidae</taxon>
        <taxon>Encephalitozoon</taxon>
    </lineage>
</organism>
<dbReference type="EMBL" id="KC513608">
    <property type="protein sequence ID" value="AGE95563.1"/>
    <property type="molecule type" value="Genomic_DNA"/>
</dbReference>
<proteinExistence type="predicted"/>
<dbReference type="VEuPathDB" id="MicrosporidiaDB:M970_020310"/>
<reference evidence="1" key="1">
    <citation type="journal article" date="2013" name="Eukaryot. Cell">
        <title>Extremely Reduced Levels of Heterozygosity in the Vertebrate Pathogen Encephalitozoon cuniculi.</title>
        <authorList>
            <person name="Selman M."/>
            <person name="Sak B."/>
            <person name="Kvac M."/>
            <person name="Farinelli L."/>
            <person name="Weiss L.M."/>
            <person name="Corradi N."/>
        </authorList>
    </citation>
    <scope>NUCLEOTIDE SEQUENCE</scope>
</reference>
<gene>
    <name evidence="1" type="ORF">ECU02_0370</name>
</gene>
<accession>M1K3U6</accession>